<organism evidence="2 3">
    <name type="scientific">Schleiferilactobacillus shenzhenensis LY-73</name>
    <dbReference type="NCBI Taxonomy" id="1231336"/>
    <lineage>
        <taxon>Bacteria</taxon>
        <taxon>Bacillati</taxon>
        <taxon>Bacillota</taxon>
        <taxon>Bacilli</taxon>
        <taxon>Lactobacillales</taxon>
        <taxon>Lactobacillaceae</taxon>
        <taxon>Schleiferilactobacillus</taxon>
    </lineage>
</organism>
<dbReference type="RefSeq" id="WP_022528178.1">
    <property type="nucleotide sequence ID" value="NZ_KI271582.1"/>
</dbReference>
<sequence>MKHIVPIIWAMILGLVIGFIGSSLTQTKFEVTTTLIVSAIAGAFLNVIAMYMEAQVKHAKAE</sequence>
<protein>
    <recommendedName>
        <fullName evidence="4">DUF2929 family protein</fullName>
    </recommendedName>
</protein>
<evidence type="ECO:0000313" key="2">
    <source>
        <dbReference type="EMBL" id="ERL66552.1"/>
    </source>
</evidence>
<dbReference type="AlphaFoldDB" id="U4TZ10"/>
<dbReference type="OrthoDB" id="2139526at2"/>
<dbReference type="HOGENOM" id="CLU_174715_2_1_9"/>
<proteinExistence type="predicted"/>
<feature type="transmembrane region" description="Helical" evidence="1">
    <location>
        <begin position="7"/>
        <end position="25"/>
    </location>
</feature>
<reference evidence="3" key="1">
    <citation type="journal article" date="2013" name="Genome Announc.">
        <title>Whole-Genome Sequencing of Lactobacillus shenzhenensis Strain LY-73T.</title>
        <authorList>
            <person name="Lin Z."/>
            <person name="Liu Z."/>
            <person name="Yang R."/>
            <person name="Zou Y."/>
            <person name="Wan D."/>
            <person name="Chen J."/>
            <person name="Guo M."/>
            <person name="Zhao J."/>
            <person name="Fang C."/>
            <person name="Yang R."/>
            <person name="Liu F."/>
        </authorList>
    </citation>
    <scope>NUCLEOTIDE SEQUENCE [LARGE SCALE GENOMIC DNA]</scope>
    <source>
        <strain evidence="3">LY-73</strain>
    </source>
</reference>
<keyword evidence="1" id="KW-1133">Transmembrane helix</keyword>
<evidence type="ECO:0000256" key="1">
    <source>
        <dbReference type="SAM" id="Phobius"/>
    </source>
</evidence>
<keyword evidence="3" id="KW-1185">Reference proteome</keyword>
<keyword evidence="1" id="KW-0472">Membrane</keyword>
<dbReference type="EMBL" id="KI271582">
    <property type="protein sequence ID" value="ERL66552.1"/>
    <property type="molecule type" value="Genomic_DNA"/>
</dbReference>
<gene>
    <name evidence="2" type="ORF">L248_0231</name>
</gene>
<dbReference type="Proteomes" id="UP000030647">
    <property type="component" value="Unassembled WGS sequence"/>
</dbReference>
<feature type="transmembrane region" description="Helical" evidence="1">
    <location>
        <begin position="31"/>
        <end position="52"/>
    </location>
</feature>
<dbReference type="Pfam" id="PF11151">
    <property type="entry name" value="DUF2929"/>
    <property type="match status" value="1"/>
</dbReference>
<evidence type="ECO:0000313" key="3">
    <source>
        <dbReference type="Proteomes" id="UP000030647"/>
    </source>
</evidence>
<evidence type="ECO:0008006" key="4">
    <source>
        <dbReference type="Google" id="ProtNLM"/>
    </source>
</evidence>
<dbReference type="InterPro" id="IPR021324">
    <property type="entry name" value="DUF2929"/>
</dbReference>
<name>U4TZ10_9LACO</name>
<dbReference type="eggNOG" id="ENOG5030ATC">
    <property type="taxonomic scope" value="Bacteria"/>
</dbReference>
<keyword evidence="1" id="KW-0812">Transmembrane</keyword>
<accession>U4TZ10</accession>